<dbReference type="GO" id="GO:0010027">
    <property type="term" value="P:thylakoid membrane organization"/>
    <property type="evidence" value="ECO:0007669"/>
    <property type="project" value="TreeGrafter"/>
</dbReference>
<comment type="subcellular location">
    <subcellularLocation>
        <location evidence="1 6">Membrane</location>
        <topology evidence="1 6">Multi-pass membrane protein</topology>
    </subcellularLocation>
</comment>
<dbReference type="GO" id="GO:0051205">
    <property type="term" value="P:protein insertion into membrane"/>
    <property type="evidence" value="ECO:0007669"/>
    <property type="project" value="TreeGrafter"/>
</dbReference>
<dbReference type="GO" id="GO:0009535">
    <property type="term" value="C:chloroplast thylakoid membrane"/>
    <property type="evidence" value="ECO:0007669"/>
    <property type="project" value="TreeGrafter"/>
</dbReference>
<evidence type="ECO:0000256" key="5">
    <source>
        <dbReference type="ARBA" id="ARBA00023136"/>
    </source>
</evidence>
<reference evidence="9" key="1">
    <citation type="submission" date="2021-01" db="EMBL/GenBank/DDBJ databases">
        <authorList>
            <person name="Corre E."/>
            <person name="Pelletier E."/>
            <person name="Niang G."/>
            <person name="Scheremetjew M."/>
            <person name="Finn R."/>
            <person name="Kale V."/>
            <person name="Holt S."/>
            <person name="Cochrane G."/>
            <person name="Meng A."/>
            <person name="Brown T."/>
            <person name="Cohen L."/>
        </authorList>
    </citation>
    <scope>NUCLEOTIDE SEQUENCE</scope>
    <source>
        <strain evidence="9">RCC1871</strain>
    </source>
</reference>
<feature type="region of interest" description="Disordered" evidence="7">
    <location>
        <begin position="411"/>
        <end position="479"/>
    </location>
</feature>
<evidence type="ECO:0000256" key="3">
    <source>
        <dbReference type="ARBA" id="ARBA00022692"/>
    </source>
</evidence>
<keyword evidence="5" id="KW-0472">Membrane</keyword>
<evidence type="ECO:0000259" key="8">
    <source>
        <dbReference type="Pfam" id="PF02096"/>
    </source>
</evidence>
<name>A0A7S3CGU5_9CHLO</name>
<dbReference type="InterPro" id="IPR047196">
    <property type="entry name" value="YidC_ALB_C"/>
</dbReference>
<feature type="compositionally biased region" description="Basic residues" evidence="7">
    <location>
        <begin position="457"/>
        <end position="479"/>
    </location>
</feature>
<dbReference type="InterPro" id="IPR001708">
    <property type="entry name" value="YidC/ALB3/OXA1/COX18"/>
</dbReference>
<dbReference type="PANTHER" id="PTHR12428">
    <property type="entry name" value="OXA1"/>
    <property type="match status" value="1"/>
</dbReference>
<evidence type="ECO:0000256" key="6">
    <source>
        <dbReference type="RuleBase" id="RU003945"/>
    </source>
</evidence>
<keyword evidence="3 6" id="KW-0812">Transmembrane</keyword>
<dbReference type="GO" id="GO:0072598">
    <property type="term" value="P:protein localization to chloroplast"/>
    <property type="evidence" value="ECO:0007669"/>
    <property type="project" value="TreeGrafter"/>
</dbReference>
<feature type="region of interest" description="Disordered" evidence="7">
    <location>
        <begin position="343"/>
        <end position="375"/>
    </location>
</feature>
<comment type="similarity">
    <text evidence="2">Belongs to the OXA1/ALB3/YidC (TC 2.A.9.2) family.</text>
</comment>
<dbReference type="NCBIfam" id="TIGR03592">
    <property type="entry name" value="yidC_oxa1_cterm"/>
    <property type="match status" value="1"/>
</dbReference>
<feature type="domain" description="Membrane insertase YidC/Oxa/ALB C-terminal" evidence="8">
    <location>
        <begin position="121"/>
        <end position="333"/>
    </location>
</feature>
<dbReference type="EMBL" id="HBHZ01011918">
    <property type="protein sequence ID" value="CAE0196113.1"/>
    <property type="molecule type" value="Transcribed_RNA"/>
</dbReference>
<dbReference type="Pfam" id="PF02096">
    <property type="entry name" value="60KD_IMP"/>
    <property type="match status" value="1"/>
</dbReference>
<organism evidence="9">
    <name type="scientific">Chloropicon roscoffensis</name>
    <dbReference type="NCBI Taxonomy" id="1461544"/>
    <lineage>
        <taxon>Eukaryota</taxon>
        <taxon>Viridiplantae</taxon>
        <taxon>Chlorophyta</taxon>
        <taxon>Chloropicophyceae</taxon>
        <taxon>Chloropicales</taxon>
        <taxon>Chloropicaceae</taxon>
        <taxon>Chloropicon</taxon>
    </lineage>
</organism>
<proteinExistence type="inferred from homology"/>
<dbReference type="AlphaFoldDB" id="A0A7S3CGU5"/>
<evidence type="ECO:0000256" key="2">
    <source>
        <dbReference type="ARBA" id="ARBA00010583"/>
    </source>
</evidence>
<comment type="similarity">
    <text evidence="6">Belongs to the OXA1/ALB3/YidC family.</text>
</comment>
<protein>
    <recommendedName>
        <fullName evidence="8">Membrane insertase YidC/Oxa/ALB C-terminal domain-containing protein</fullName>
    </recommendedName>
</protein>
<evidence type="ECO:0000256" key="4">
    <source>
        <dbReference type="ARBA" id="ARBA00022989"/>
    </source>
</evidence>
<accession>A0A7S3CGU5</accession>
<dbReference type="CDD" id="cd20070">
    <property type="entry name" value="5TM_YidC_Alb3"/>
    <property type="match status" value="1"/>
</dbReference>
<gene>
    <name evidence="9" type="ORF">CROS1456_LOCUS9210</name>
</gene>
<dbReference type="InterPro" id="IPR028055">
    <property type="entry name" value="YidC/Oxa/ALB_C"/>
</dbReference>
<evidence type="ECO:0000256" key="7">
    <source>
        <dbReference type="SAM" id="MobiDB-lite"/>
    </source>
</evidence>
<dbReference type="GO" id="GO:0032977">
    <property type="term" value="F:membrane insertase activity"/>
    <property type="evidence" value="ECO:0007669"/>
    <property type="project" value="InterPro"/>
</dbReference>
<keyword evidence="4" id="KW-1133">Transmembrane helix</keyword>
<evidence type="ECO:0000256" key="1">
    <source>
        <dbReference type="ARBA" id="ARBA00004141"/>
    </source>
</evidence>
<evidence type="ECO:0000313" key="9">
    <source>
        <dbReference type="EMBL" id="CAE0196113.1"/>
    </source>
</evidence>
<dbReference type="PANTHER" id="PTHR12428:SF14">
    <property type="entry name" value="ALBINO3-LIKE PROTEIN 1, CHLOROPLASTIC"/>
    <property type="match status" value="1"/>
</dbReference>
<sequence>MAMRAAAERRCTSLRASRDPRGLVRLALGDRTTNVVKVTRHTTRRGKSVRAQAVVESLASLDPAHVHEHLTQALYSLADADVAAASPQQKSGFFNFFAQILETFLKGIDGVLEFGNVPYSYGFSIILLTILVKVGTFPLSKKQLESNMQIQALQPRIKKLQEQYADDQEKLQLETAKLYKVAEVNPLAGCLPTFVSLPIYIGLYRSLTNAADEGLLTEGFFWIPSLAGPTTIAARQAGTGSAWLFPLVDGAPPIGWHDATAYLVLPVLLIVSQYASQKILSGQQQQSQQNETANAIIKFLPLMIGWFSLNVPAGLTLYWFTNNLLSVGQTALLRANFKAPEIAEPGTSDSGSIEVERQKAVAKLSPPPPKRTGDKFWELKKQESGGSVVAEVVAQPAEPKQETGSKFYELKAKELDEATSRQGQPPEAEVVSQAAVATEVAEPEGAGQEEPKPLQAKVKKASFKKGKGGKASYNKKRRK</sequence>